<feature type="compositionally biased region" description="Basic and acidic residues" evidence="1">
    <location>
        <begin position="33"/>
        <end position="54"/>
    </location>
</feature>
<evidence type="ECO:0000256" key="1">
    <source>
        <dbReference type="SAM" id="MobiDB-lite"/>
    </source>
</evidence>
<protein>
    <submittedName>
        <fullName evidence="2">Uncharacterized protein</fullName>
    </submittedName>
</protein>
<dbReference type="VEuPathDB" id="MicrosporidiaDB:CWI38_0557p0010"/>
<accession>A0A4V2JXT6</accession>
<dbReference type="Proteomes" id="UP000292282">
    <property type="component" value="Unassembled WGS sequence"/>
</dbReference>
<dbReference type="EMBL" id="PITK01000557">
    <property type="protein sequence ID" value="TBU13022.1"/>
    <property type="molecule type" value="Genomic_DNA"/>
</dbReference>
<gene>
    <name evidence="2" type="ORF">CWI38_0557p0010</name>
</gene>
<dbReference type="OrthoDB" id="2201046at2759"/>
<comment type="caution">
    <text evidence="2">The sequence shown here is derived from an EMBL/GenBank/DDBJ whole genome shotgun (WGS) entry which is preliminary data.</text>
</comment>
<feature type="region of interest" description="Disordered" evidence="1">
    <location>
        <begin position="31"/>
        <end position="54"/>
    </location>
</feature>
<evidence type="ECO:0000313" key="3">
    <source>
        <dbReference type="Proteomes" id="UP000292282"/>
    </source>
</evidence>
<name>A0A4V2JXT6_9MICR</name>
<dbReference type="AlphaFoldDB" id="A0A4V2JXT6"/>
<organism evidence="2 3">
    <name type="scientific">Hamiltosporidium tvaerminnensis</name>
    <dbReference type="NCBI Taxonomy" id="1176355"/>
    <lineage>
        <taxon>Eukaryota</taxon>
        <taxon>Fungi</taxon>
        <taxon>Fungi incertae sedis</taxon>
        <taxon>Microsporidia</taxon>
        <taxon>Dubosqiidae</taxon>
        <taxon>Hamiltosporidium</taxon>
    </lineage>
</organism>
<sequence length="594" mass="69640">MIVLCFIRSIFFTEIHKSSVQDKCQNINESDDREYRKDDIEKSQEKNSEKRNLDQGYKIRETYVEENKPNQVLRLKAISNIPTDEGNIGKNDLTMNTYNNCEAIPARNTYLFQNNYENPAAYYNQQIYQSQKARSFNMYETSPNRFSHSTSTVYPWFTNYAPSQSSSNINMQRNWSLFTEKFSKIKKIDYDSPLVSFFPGIIMLKDFIYKLLLGKVLQDRNIFNIFVGMKMIESLLFSSKEMISSFCNENSLDIFSYGYSITNIIIAHKRIFFTILKKILFKNFNLSKNFIISLRITEMGCVYLSDDKLYLNKAYKCHFLRTFIDSIFFLDDVLMNTVSNIYEKSIIDVDLQTGFVVHTFFDFSILEKIEIVPGLSLKFIKYYLILLQKEEFISSGNINQIVFKDVIENLTIEVDNFEKELTKPSDNTLYINMREVFKTSNEFVDRKVLDLINRVVREYTKAHVPQSITEAAYIMQAAQKPKSAWKENIENKISKKIVYALFITFSVDIIPYVMTWTKNIHKYCDIYAVDSIPNPEDFCDSVIEKAVRHTLPIPRLKADGVITIKEPTIKIKEEADIEEENIMAQMVESYNYKR</sequence>
<proteinExistence type="predicted"/>
<reference evidence="2 3" key="1">
    <citation type="submission" date="2017-12" db="EMBL/GenBank/DDBJ databases">
        <authorList>
            <person name="Pombert J.-F."/>
            <person name="Haag K.L."/>
            <person name="Ebert D."/>
        </authorList>
    </citation>
    <scope>NUCLEOTIDE SEQUENCE [LARGE SCALE GENOMIC DNA]</scope>
    <source>
        <strain evidence="2">IL-G-3</strain>
    </source>
</reference>
<keyword evidence="3" id="KW-1185">Reference proteome</keyword>
<evidence type="ECO:0000313" key="2">
    <source>
        <dbReference type="EMBL" id="TBU13022.1"/>
    </source>
</evidence>